<gene>
    <name evidence="1" type="ORF">ACFSUB_04410</name>
</gene>
<dbReference type="EMBL" id="JBHUML010000002">
    <property type="protein sequence ID" value="MFD2704698.1"/>
    <property type="molecule type" value="Genomic_DNA"/>
</dbReference>
<keyword evidence="2" id="KW-1185">Reference proteome</keyword>
<protein>
    <submittedName>
        <fullName evidence="1">Uncharacterized protein</fullName>
    </submittedName>
</protein>
<name>A0ABW5SZJ0_9BACI</name>
<organism evidence="1 2">
    <name type="scientific">Salibacterium lacus</name>
    <dbReference type="NCBI Taxonomy" id="1898109"/>
    <lineage>
        <taxon>Bacteria</taxon>
        <taxon>Bacillati</taxon>
        <taxon>Bacillota</taxon>
        <taxon>Bacilli</taxon>
        <taxon>Bacillales</taxon>
        <taxon>Bacillaceae</taxon>
    </lineage>
</organism>
<evidence type="ECO:0000313" key="1">
    <source>
        <dbReference type="EMBL" id="MFD2704698.1"/>
    </source>
</evidence>
<proteinExistence type="predicted"/>
<accession>A0ABW5SZJ0</accession>
<sequence>MPVNNRKQPKSADWRNFPLDKWNCSTWHRYLIDKNAELFDAEYIPFGKGAISQRWRTEKGQLKQAQADLGNAVLLAFIDRCLATHTPNADFPHVNFGFMWAYRRDEVPRAKADVTAGQQRKQAEERIQAEMDEGGIEW</sequence>
<dbReference type="RefSeq" id="WP_380711975.1">
    <property type="nucleotide sequence ID" value="NZ_JBHUML010000002.1"/>
</dbReference>
<dbReference type="Proteomes" id="UP001597520">
    <property type="component" value="Unassembled WGS sequence"/>
</dbReference>
<reference evidence="2" key="1">
    <citation type="journal article" date="2019" name="Int. J. Syst. Evol. Microbiol.">
        <title>The Global Catalogue of Microorganisms (GCM) 10K type strain sequencing project: providing services to taxonomists for standard genome sequencing and annotation.</title>
        <authorList>
            <consortium name="The Broad Institute Genomics Platform"/>
            <consortium name="The Broad Institute Genome Sequencing Center for Infectious Disease"/>
            <person name="Wu L."/>
            <person name="Ma J."/>
        </authorList>
    </citation>
    <scope>NUCLEOTIDE SEQUENCE [LARGE SCALE GENOMIC DNA]</scope>
    <source>
        <strain evidence="2">KCTC 33792</strain>
    </source>
</reference>
<evidence type="ECO:0000313" key="2">
    <source>
        <dbReference type="Proteomes" id="UP001597520"/>
    </source>
</evidence>
<comment type="caution">
    <text evidence="1">The sequence shown here is derived from an EMBL/GenBank/DDBJ whole genome shotgun (WGS) entry which is preliminary data.</text>
</comment>